<organism evidence="7 8">
    <name type="scientific">Dibothriocephalus latus</name>
    <name type="common">Fish tapeworm</name>
    <name type="synonym">Diphyllobothrium latum</name>
    <dbReference type="NCBI Taxonomy" id="60516"/>
    <lineage>
        <taxon>Eukaryota</taxon>
        <taxon>Metazoa</taxon>
        <taxon>Spiralia</taxon>
        <taxon>Lophotrochozoa</taxon>
        <taxon>Platyhelminthes</taxon>
        <taxon>Cestoda</taxon>
        <taxon>Eucestoda</taxon>
        <taxon>Diphyllobothriidea</taxon>
        <taxon>Diphyllobothriidae</taxon>
        <taxon>Dibothriocephalus</taxon>
    </lineage>
</organism>
<dbReference type="InterPro" id="IPR003959">
    <property type="entry name" value="ATPase_AAA_core"/>
</dbReference>
<dbReference type="PROSITE" id="PS00674">
    <property type="entry name" value="AAA"/>
    <property type="match status" value="1"/>
</dbReference>
<dbReference type="EMBL" id="UYRU01102662">
    <property type="protein sequence ID" value="VDN41804.1"/>
    <property type="molecule type" value="Genomic_DNA"/>
</dbReference>
<evidence type="ECO:0000256" key="5">
    <source>
        <dbReference type="RuleBase" id="RU003651"/>
    </source>
</evidence>
<protein>
    <recommendedName>
        <fullName evidence="6">ATPase AAA-type core domain-containing protein</fullName>
    </recommendedName>
</protein>
<evidence type="ECO:0000313" key="8">
    <source>
        <dbReference type="Proteomes" id="UP000281553"/>
    </source>
</evidence>
<comment type="subcellular location">
    <subcellularLocation>
        <location evidence="1">Mitochondrion</location>
    </subcellularLocation>
</comment>
<proteinExistence type="inferred from homology"/>
<gene>
    <name evidence="7" type="ORF">DILT_LOCUS18649</name>
</gene>
<reference evidence="7 8" key="1">
    <citation type="submission" date="2018-11" db="EMBL/GenBank/DDBJ databases">
        <authorList>
            <consortium name="Pathogen Informatics"/>
        </authorList>
    </citation>
    <scope>NUCLEOTIDE SEQUENCE [LARGE SCALE GENOMIC DNA]</scope>
</reference>
<name>A0A3P7NGJ4_DIBLA</name>
<evidence type="ECO:0000256" key="1">
    <source>
        <dbReference type="ARBA" id="ARBA00004173"/>
    </source>
</evidence>
<dbReference type="SUPFAM" id="SSF52540">
    <property type="entry name" value="P-loop containing nucleoside triphosphate hydrolases"/>
    <property type="match status" value="1"/>
</dbReference>
<dbReference type="GO" id="GO:0005741">
    <property type="term" value="C:mitochondrial outer membrane"/>
    <property type="evidence" value="ECO:0007669"/>
    <property type="project" value="TreeGrafter"/>
</dbReference>
<comment type="similarity">
    <text evidence="5">Belongs to the AAA ATPase family.</text>
</comment>
<feature type="domain" description="ATPase AAA-type core" evidence="6">
    <location>
        <begin position="29"/>
        <end position="89"/>
    </location>
</feature>
<sequence length="132" mass="15072">MNSISLSAFRPPSHPLVSFYVLYFSFSGADSFLTTRSSLDNESTRMMKTQFMALWDGLLSEPDSRIMVIGATNRPTDLDVAILRRLPYKVRLFWGPLSPPACLPTSTHGHHHAFLWNSPYKHRLCLLLFIFP</sequence>
<dbReference type="GO" id="GO:0016887">
    <property type="term" value="F:ATP hydrolysis activity"/>
    <property type="evidence" value="ECO:0007669"/>
    <property type="project" value="InterPro"/>
</dbReference>
<dbReference type="Gene3D" id="3.40.50.300">
    <property type="entry name" value="P-loop containing nucleotide triphosphate hydrolases"/>
    <property type="match status" value="1"/>
</dbReference>
<dbReference type="PANTHER" id="PTHR45644:SF3">
    <property type="entry name" value="FI08533P-RELATED"/>
    <property type="match status" value="1"/>
</dbReference>
<dbReference type="InterPro" id="IPR051701">
    <property type="entry name" value="Mito_OM_Translocase_MSP1"/>
</dbReference>
<evidence type="ECO:0000313" key="7">
    <source>
        <dbReference type="EMBL" id="VDN41804.1"/>
    </source>
</evidence>
<dbReference type="PANTHER" id="PTHR45644">
    <property type="entry name" value="AAA ATPASE, PUTATIVE (AFU_ORTHOLOGUE AFUA_2G12920)-RELATED-RELATED"/>
    <property type="match status" value="1"/>
</dbReference>
<evidence type="ECO:0000256" key="3">
    <source>
        <dbReference type="ARBA" id="ARBA00022840"/>
    </source>
</evidence>
<dbReference type="GO" id="GO:0140570">
    <property type="term" value="P:extraction of mislocalized protein from mitochondrial outer membrane"/>
    <property type="evidence" value="ECO:0007669"/>
    <property type="project" value="TreeGrafter"/>
</dbReference>
<dbReference type="InterPro" id="IPR003960">
    <property type="entry name" value="ATPase_AAA_CS"/>
</dbReference>
<keyword evidence="4" id="KW-0496">Mitochondrion</keyword>
<dbReference type="InterPro" id="IPR027417">
    <property type="entry name" value="P-loop_NTPase"/>
</dbReference>
<evidence type="ECO:0000256" key="4">
    <source>
        <dbReference type="ARBA" id="ARBA00023128"/>
    </source>
</evidence>
<dbReference type="GO" id="GO:0005524">
    <property type="term" value="F:ATP binding"/>
    <property type="evidence" value="ECO:0007669"/>
    <property type="project" value="UniProtKB-KW"/>
</dbReference>
<evidence type="ECO:0000259" key="6">
    <source>
        <dbReference type="Pfam" id="PF00004"/>
    </source>
</evidence>
<keyword evidence="8" id="KW-1185">Reference proteome</keyword>
<evidence type="ECO:0000256" key="2">
    <source>
        <dbReference type="ARBA" id="ARBA00022741"/>
    </source>
</evidence>
<keyword evidence="2 5" id="KW-0547">Nucleotide-binding</keyword>
<dbReference type="OrthoDB" id="10254455at2759"/>
<accession>A0A3P7NGJ4</accession>
<dbReference type="AlphaFoldDB" id="A0A3P7NGJ4"/>
<keyword evidence="3 5" id="KW-0067">ATP-binding</keyword>
<dbReference type="Pfam" id="PF00004">
    <property type="entry name" value="AAA"/>
    <property type="match status" value="1"/>
</dbReference>
<dbReference type="Proteomes" id="UP000281553">
    <property type="component" value="Unassembled WGS sequence"/>
</dbReference>